<reference evidence="2" key="1">
    <citation type="submission" date="2021-04" db="EMBL/GenBank/DDBJ databases">
        <title>Genome based classification of Actinospica acidithermotolerans sp. nov., an actinobacterium isolated from an Indonesian hot spring.</title>
        <authorList>
            <person name="Kusuma A.B."/>
            <person name="Putra K.E."/>
            <person name="Nafisah S."/>
            <person name="Loh J."/>
            <person name="Nouioui I."/>
            <person name="Goodfellow M."/>
        </authorList>
    </citation>
    <scope>NUCLEOTIDE SEQUENCE</scope>
    <source>
        <strain evidence="2">CSCA 57</strain>
    </source>
</reference>
<organism evidence="2 3">
    <name type="scientific">Actinospica durhamensis</name>
    <dbReference type="NCBI Taxonomy" id="1508375"/>
    <lineage>
        <taxon>Bacteria</taxon>
        <taxon>Bacillati</taxon>
        <taxon>Actinomycetota</taxon>
        <taxon>Actinomycetes</taxon>
        <taxon>Catenulisporales</taxon>
        <taxon>Actinospicaceae</taxon>
        <taxon>Actinospica</taxon>
    </lineage>
</organism>
<comment type="caution">
    <text evidence="2">The sequence shown here is derived from an EMBL/GenBank/DDBJ whole genome shotgun (WGS) entry which is preliminary data.</text>
</comment>
<gene>
    <name evidence="2" type="ORF">KDL01_13625</name>
</gene>
<dbReference type="AlphaFoldDB" id="A0A941ENH3"/>
<dbReference type="Pfam" id="PF20597">
    <property type="entry name" value="pAdhesive_15"/>
    <property type="match status" value="1"/>
</dbReference>
<proteinExistence type="predicted"/>
<sequence length="383" mass="40285">MNRRSDRSFFSSPVTATLAALAISGLCAVPAIALAGRIPHPQTRAAIGNPVEGNEGFTAFIHHDAVLASHEDEGTMALGGDLHLGGLYNVALHEPVQPYYAPGESVPTGLLVGGRIDWATSTNPGLVRVLDNTLIHIGDKTGTDILNTGQPTQLVPTGGTLNDAQRVELSTEEETSAVVKPNLIDFDSAFAAYDQRSADMAACPNNVVPTDANGTPLTQPWTEGTQAYLTLDTTRTNVWTVTKEQLALLANITLRNLPTEAGSLVINVLDDTGTFDWNVTNLANFGDAAAPYTLWNFPTTTTLTMTGSNSLDGTFYAPHAKLIDEDPGNVQGNIIVDSLVHGSVTGGADGGEIHDFPFLGHVDCTAGTITPTPTETETGVTPT</sequence>
<evidence type="ECO:0000313" key="3">
    <source>
        <dbReference type="Proteomes" id="UP000675781"/>
    </source>
</evidence>
<feature type="non-terminal residue" evidence="2">
    <location>
        <position position="383"/>
    </location>
</feature>
<keyword evidence="3" id="KW-1185">Reference proteome</keyword>
<protein>
    <submittedName>
        <fullName evidence="2">Choice-of-anchor A family protein</fullName>
    </submittedName>
</protein>
<dbReference type="EMBL" id="JAGSOG010000055">
    <property type="protein sequence ID" value="MBR7834310.1"/>
    <property type="molecule type" value="Genomic_DNA"/>
</dbReference>
<dbReference type="InterPro" id="IPR026588">
    <property type="entry name" value="Choice_anch_A"/>
</dbReference>
<dbReference type="RefSeq" id="WP_212528831.1">
    <property type="nucleotide sequence ID" value="NZ_JAGSOG010000055.1"/>
</dbReference>
<dbReference type="Proteomes" id="UP000675781">
    <property type="component" value="Unassembled WGS sequence"/>
</dbReference>
<evidence type="ECO:0000313" key="2">
    <source>
        <dbReference type="EMBL" id="MBR7834310.1"/>
    </source>
</evidence>
<dbReference type="NCBIfam" id="TIGR04215">
    <property type="entry name" value="choice_anch_A"/>
    <property type="match status" value="1"/>
</dbReference>
<evidence type="ECO:0000259" key="1">
    <source>
        <dbReference type="Pfam" id="PF20597"/>
    </source>
</evidence>
<accession>A0A941ENH3</accession>
<name>A0A941ENH3_9ACTN</name>
<feature type="domain" description="Choice-of-anchor A" evidence="1">
    <location>
        <begin position="52"/>
        <end position="342"/>
    </location>
</feature>